<keyword evidence="3" id="KW-0808">Transferase</keyword>
<feature type="compositionally biased region" description="Low complexity" evidence="1">
    <location>
        <begin position="26"/>
        <end position="39"/>
    </location>
</feature>
<dbReference type="SUPFAM" id="SSF53335">
    <property type="entry name" value="S-adenosyl-L-methionine-dependent methyltransferases"/>
    <property type="match status" value="1"/>
</dbReference>
<dbReference type="Pfam" id="PF13489">
    <property type="entry name" value="Methyltransf_23"/>
    <property type="match status" value="1"/>
</dbReference>
<comment type="caution">
    <text evidence="3">The sequence shown here is derived from an EMBL/GenBank/DDBJ whole genome shotgun (WGS) entry which is preliminary data.</text>
</comment>
<evidence type="ECO:0000256" key="1">
    <source>
        <dbReference type="SAM" id="MobiDB-lite"/>
    </source>
</evidence>
<dbReference type="Proteomes" id="UP000557688">
    <property type="component" value="Unassembled WGS sequence"/>
</dbReference>
<dbReference type="EMBL" id="JABXXQ010000073">
    <property type="protein sequence ID" value="NVN29839.1"/>
    <property type="molecule type" value="Genomic_DNA"/>
</dbReference>
<dbReference type="AlphaFoldDB" id="A0A850NN64"/>
<feature type="compositionally biased region" description="Pro residues" evidence="1">
    <location>
        <begin position="1"/>
        <end position="11"/>
    </location>
</feature>
<dbReference type="RefSeq" id="WP_176622871.1">
    <property type="nucleotide sequence ID" value="NZ_JACHXV010000004.1"/>
</dbReference>
<dbReference type="Gene3D" id="3.40.50.150">
    <property type="entry name" value="Vaccinia Virus protein VP39"/>
    <property type="match status" value="1"/>
</dbReference>
<reference evidence="2 4" key="2">
    <citation type="submission" date="2020-08" db="EMBL/GenBank/DDBJ databases">
        <title>Genomic Encyclopedia of Type Strains, Phase III (KMG-III): the genomes of soil and plant-associated and newly described type strains.</title>
        <authorList>
            <person name="Whitman W."/>
        </authorList>
    </citation>
    <scope>NUCLEOTIDE SEQUENCE [LARGE SCALE GENOMIC DNA]</scope>
    <source>
        <strain evidence="2 4">CECT 8088</strain>
    </source>
</reference>
<proteinExistence type="predicted"/>
<organism evidence="3 5">
    <name type="scientific">Endobacter medicaginis</name>
    <dbReference type="NCBI Taxonomy" id="1181271"/>
    <lineage>
        <taxon>Bacteria</taxon>
        <taxon>Pseudomonadati</taxon>
        <taxon>Pseudomonadota</taxon>
        <taxon>Alphaproteobacteria</taxon>
        <taxon>Acetobacterales</taxon>
        <taxon>Acetobacteraceae</taxon>
        <taxon>Endobacter</taxon>
    </lineage>
</organism>
<keyword evidence="3" id="KW-0489">Methyltransferase</keyword>
<evidence type="ECO:0000313" key="4">
    <source>
        <dbReference type="Proteomes" id="UP000557688"/>
    </source>
</evidence>
<dbReference type="EMBL" id="JACHXV010000004">
    <property type="protein sequence ID" value="MBB3173537.1"/>
    <property type="molecule type" value="Genomic_DNA"/>
</dbReference>
<sequence>MAQPSSPPQAPAVPATPLTEPVEGEAPVPVTPQVQPAPASARAGSVWDAVGFGQTGAELDRLRLRSDAVEKRLDQIEGWARNSAERTSFVESMVADVDGFRMARARQIAGQQRMTEKFIASLAGLAERIDAFGLEIEAMQARIAAIETGQQAELDRMDDRLTAFAERQDMLQRVMSGRSQQIRRIDRTIGLLGGEADHSAAAPGPVAGGLHGHALDLLYLAFEDRARGSRDEIKARQAVFLPLVEQCGAGTADRPVLDLGAGRGEWLELLRERGLVARGVDTNEAMVALCASLDIDCADADALGALVALPDESLGMISGFHVIEHLPHEVFVSLLDEALRVLKPGGVLLLETPDPQNVLVGSHGFYMDPTHRNPLPSAMVRIIAEARGFADVEIRRLNPSPTRFAGQDRELAAQLDELFYGPQDYAVIGRKI</sequence>
<dbReference type="CDD" id="cd02440">
    <property type="entry name" value="AdoMet_MTases"/>
    <property type="match status" value="1"/>
</dbReference>
<evidence type="ECO:0000313" key="5">
    <source>
        <dbReference type="Proteomes" id="UP000565205"/>
    </source>
</evidence>
<keyword evidence="4" id="KW-1185">Reference proteome</keyword>
<name>A0A850NN64_9PROT</name>
<dbReference type="PANTHER" id="PTHR43591">
    <property type="entry name" value="METHYLTRANSFERASE"/>
    <property type="match status" value="1"/>
</dbReference>
<gene>
    <name evidence="2" type="ORF">FHR90_001360</name>
    <name evidence="3" type="ORF">HUK83_05750</name>
</gene>
<evidence type="ECO:0000313" key="2">
    <source>
        <dbReference type="EMBL" id="MBB3173537.1"/>
    </source>
</evidence>
<evidence type="ECO:0000313" key="3">
    <source>
        <dbReference type="EMBL" id="NVN29839.1"/>
    </source>
</evidence>
<dbReference type="GO" id="GO:0008168">
    <property type="term" value="F:methyltransferase activity"/>
    <property type="evidence" value="ECO:0007669"/>
    <property type="project" value="UniProtKB-KW"/>
</dbReference>
<dbReference type="Proteomes" id="UP000565205">
    <property type="component" value="Unassembled WGS sequence"/>
</dbReference>
<feature type="region of interest" description="Disordered" evidence="1">
    <location>
        <begin position="1"/>
        <end position="39"/>
    </location>
</feature>
<reference evidence="3 5" key="1">
    <citation type="submission" date="2020-06" db="EMBL/GenBank/DDBJ databases">
        <title>Description of novel acetic acid bacteria.</title>
        <authorList>
            <person name="Sombolestani A."/>
        </authorList>
    </citation>
    <scope>NUCLEOTIDE SEQUENCE [LARGE SCALE GENOMIC DNA]</scope>
    <source>
        <strain evidence="3 5">LMG 26838</strain>
    </source>
</reference>
<dbReference type="InterPro" id="IPR029063">
    <property type="entry name" value="SAM-dependent_MTases_sf"/>
</dbReference>
<accession>A0A850NN64</accession>
<dbReference type="GO" id="GO:0032259">
    <property type="term" value="P:methylation"/>
    <property type="evidence" value="ECO:0007669"/>
    <property type="project" value="UniProtKB-KW"/>
</dbReference>
<protein>
    <submittedName>
        <fullName evidence="3">Methyltransferase domain-containing protein</fullName>
    </submittedName>
    <submittedName>
        <fullName evidence="2">SAM-dependent methyltransferase</fullName>
    </submittedName>
</protein>